<keyword evidence="7 8" id="KW-0501">Molybdenum cofactor biosynthesis</keyword>
<feature type="binding site" evidence="8">
    <location>
        <position position="107"/>
    </location>
    <ligand>
        <name>Mg(2+)</name>
        <dbReference type="ChEBI" id="CHEBI:18420"/>
    </ligand>
</feature>
<protein>
    <recommendedName>
        <fullName evidence="8">Probable molybdenum cofactor guanylyltransferase</fullName>
        <shortName evidence="8">MoCo guanylyltransferase</shortName>
        <ecNumber evidence="8">2.7.7.77</ecNumber>
    </recommendedName>
    <alternativeName>
        <fullName evidence="8">GTP:molybdopterin guanylyltransferase</fullName>
    </alternativeName>
    <alternativeName>
        <fullName evidence="8">Mo-MPT guanylyltransferase</fullName>
    </alternativeName>
    <alternativeName>
        <fullName evidence="8">Molybdopterin guanylyltransferase</fullName>
    </alternativeName>
    <alternativeName>
        <fullName evidence="8">Molybdopterin-guanine dinucleotide synthase</fullName>
        <shortName evidence="8">MGD synthase</shortName>
    </alternativeName>
</protein>
<comment type="subcellular location">
    <subcellularLocation>
        <location evidence="8">Cytoplasm</location>
    </subcellularLocation>
</comment>
<feature type="binding site" evidence="8">
    <location>
        <position position="107"/>
    </location>
    <ligand>
        <name>GTP</name>
        <dbReference type="ChEBI" id="CHEBI:37565"/>
    </ligand>
</feature>
<dbReference type="CDD" id="cd02503">
    <property type="entry name" value="MobA"/>
    <property type="match status" value="1"/>
</dbReference>
<comment type="cofactor">
    <cofactor evidence="8">
        <name>Mg(2+)</name>
        <dbReference type="ChEBI" id="CHEBI:18420"/>
    </cofactor>
</comment>
<dbReference type="InterPro" id="IPR013482">
    <property type="entry name" value="Molybde_CF_guanTrfase"/>
</dbReference>
<comment type="function">
    <text evidence="8">Transfers a GMP moiety from GTP to Mo-molybdopterin (Mo-MPT) cofactor (Moco or molybdenum cofactor) to form Mo-molybdopterin guanine dinucleotide (Mo-MGD) cofactor.</text>
</comment>
<keyword evidence="3 8" id="KW-0479">Metal-binding</keyword>
<feature type="binding site" evidence="8">
    <location>
        <position position="78"/>
    </location>
    <ligand>
        <name>GTP</name>
        <dbReference type="ChEBI" id="CHEBI:37565"/>
    </ligand>
</feature>
<keyword evidence="6 8" id="KW-0342">GTP-binding</keyword>
<evidence type="ECO:0000256" key="4">
    <source>
        <dbReference type="ARBA" id="ARBA00022741"/>
    </source>
</evidence>
<feature type="domain" description="MobA-like NTP transferase" evidence="9">
    <location>
        <begin position="11"/>
        <end position="173"/>
    </location>
</feature>
<keyword evidence="1 8" id="KW-0963">Cytoplasm</keyword>
<dbReference type="RefSeq" id="WP_258214824.1">
    <property type="nucleotide sequence ID" value="NZ_JANQBD010000013.1"/>
</dbReference>
<reference evidence="10 11" key="1">
    <citation type="submission" date="2022-08" db="EMBL/GenBank/DDBJ databases">
        <title>Paenibacillus endoradicis sp. nov., Paenibacillus radicibacter sp. nov and Paenibacillus pararadicis sp. nov., three cold-adapted plant growth-promoting bacteria isolated from root of Larix gmelinii in Great Khingan.</title>
        <authorList>
            <person name="Xue H."/>
        </authorList>
    </citation>
    <scope>NUCLEOTIDE SEQUENCE [LARGE SCALE GENOMIC DNA]</scope>
    <source>
        <strain evidence="10 11">N5-1-1-5</strain>
    </source>
</reference>
<dbReference type="InterPro" id="IPR029044">
    <property type="entry name" value="Nucleotide-diphossugar_trans"/>
</dbReference>
<gene>
    <name evidence="8" type="primary">mobA</name>
    <name evidence="10" type="ORF">NV381_18825</name>
</gene>
<dbReference type="EMBL" id="JANQBD010000013">
    <property type="protein sequence ID" value="MCR8633252.1"/>
    <property type="molecule type" value="Genomic_DNA"/>
</dbReference>
<feature type="binding site" evidence="8">
    <location>
        <position position="27"/>
    </location>
    <ligand>
        <name>GTP</name>
        <dbReference type="ChEBI" id="CHEBI:37565"/>
    </ligand>
</feature>
<evidence type="ECO:0000256" key="3">
    <source>
        <dbReference type="ARBA" id="ARBA00022723"/>
    </source>
</evidence>
<evidence type="ECO:0000256" key="8">
    <source>
        <dbReference type="HAMAP-Rule" id="MF_00316"/>
    </source>
</evidence>
<evidence type="ECO:0000256" key="1">
    <source>
        <dbReference type="ARBA" id="ARBA00022490"/>
    </source>
</evidence>
<evidence type="ECO:0000256" key="6">
    <source>
        <dbReference type="ARBA" id="ARBA00023134"/>
    </source>
</evidence>
<keyword evidence="4 8" id="KW-0547">Nucleotide-binding</keyword>
<dbReference type="EC" id="2.7.7.77" evidence="8"/>
<evidence type="ECO:0000259" key="9">
    <source>
        <dbReference type="Pfam" id="PF12804"/>
    </source>
</evidence>
<proteinExistence type="inferred from homology"/>
<keyword evidence="5 8" id="KW-0460">Magnesium</keyword>
<dbReference type="InterPro" id="IPR025877">
    <property type="entry name" value="MobA-like_NTP_Trfase"/>
</dbReference>
<evidence type="ECO:0000256" key="2">
    <source>
        <dbReference type="ARBA" id="ARBA00022679"/>
    </source>
</evidence>
<dbReference type="Proteomes" id="UP001300012">
    <property type="component" value="Unassembled WGS sequence"/>
</dbReference>
<dbReference type="HAMAP" id="MF_00316">
    <property type="entry name" value="MobA"/>
    <property type="match status" value="1"/>
</dbReference>
<comment type="caution">
    <text evidence="8">Lacks conserved residue(s) required for the propagation of feature annotation.</text>
</comment>
<dbReference type="SUPFAM" id="SSF53448">
    <property type="entry name" value="Nucleotide-diphospho-sugar transferases"/>
    <property type="match status" value="1"/>
</dbReference>
<keyword evidence="2 8" id="KW-0808">Transferase</keyword>
<organism evidence="10 11">
    <name type="scientific">Paenibacillus radicis</name>
    <name type="common">ex Xue et al. 2023</name>
    <dbReference type="NCBI Taxonomy" id="2972489"/>
    <lineage>
        <taxon>Bacteria</taxon>
        <taxon>Bacillati</taxon>
        <taxon>Bacillota</taxon>
        <taxon>Bacilli</taxon>
        <taxon>Bacillales</taxon>
        <taxon>Paenibacillaceae</taxon>
        <taxon>Paenibacillus</taxon>
    </lineage>
</organism>
<evidence type="ECO:0000313" key="10">
    <source>
        <dbReference type="EMBL" id="MCR8633252.1"/>
    </source>
</evidence>
<evidence type="ECO:0000313" key="11">
    <source>
        <dbReference type="Proteomes" id="UP001300012"/>
    </source>
</evidence>
<evidence type="ECO:0000256" key="7">
    <source>
        <dbReference type="ARBA" id="ARBA00023150"/>
    </source>
</evidence>
<evidence type="ECO:0000256" key="5">
    <source>
        <dbReference type="ARBA" id="ARBA00022842"/>
    </source>
</evidence>
<dbReference type="Gene3D" id="3.90.550.10">
    <property type="entry name" value="Spore Coat Polysaccharide Biosynthesis Protein SpsA, Chain A"/>
    <property type="match status" value="1"/>
</dbReference>
<comment type="caution">
    <text evidence="10">The sequence shown here is derived from an EMBL/GenBank/DDBJ whole genome shotgun (WGS) entry which is preliminary data.</text>
</comment>
<dbReference type="Pfam" id="PF12804">
    <property type="entry name" value="NTP_transf_3"/>
    <property type="match status" value="1"/>
</dbReference>
<keyword evidence="10" id="KW-0548">Nucleotidyltransferase</keyword>
<keyword evidence="11" id="KW-1185">Reference proteome</keyword>
<comment type="catalytic activity">
    <reaction evidence="8">
        <text>Mo-molybdopterin + GTP + H(+) = Mo-molybdopterin guanine dinucleotide + diphosphate</text>
        <dbReference type="Rhea" id="RHEA:34243"/>
        <dbReference type="ChEBI" id="CHEBI:15378"/>
        <dbReference type="ChEBI" id="CHEBI:33019"/>
        <dbReference type="ChEBI" id="CHEBI:37565"/>
        <dbReference type="ChEBI" id="CHEBI:71302"/>
        <dbReference type="ChEBI" id="CHEBI:71310"/>
        <dbReference type="EC" id="2.7.7.77"/>
    </reaction>
</comment>
<name>A0ABT1YJV9_9BACL</name>
<dbReference type="GO" id="GO:0016779">
    <property type="term" value="F:nucleotidyltransferase activity"/>
    <property type="evidence" value="ECO:0007669"/>
    <property type="project" value="UniProtKB-KW"/>
</dbReference>
<sequence length="210" mass="23528">MDYRSEPPISGVILAGGNNRRMGGRMKAMLSLKGELFIERQLTEMSIICSEVLIITNEPAMFEQQLSWPGQHVRLVCDQQPGKGPLAGLQAAMAVAQYNELWVVACDMPFISSRAAEMLLTLRRSQGEAGYDAAVPLLNGRLQPLHAIYHRRCHNVVNELLEAEQYRMMGLLERLDYAEAESSSFMDKGISLNFAENVNTPEELRSLERS</sequence>
<dbReference type="PANTHER" id="PTHR19136:SF81">
    <property type="entry name" value="MOLYBDENUM COFACTOR GUANYLYLTRANSFERASE"/>
    <property type="match status" value="1"/>
</dbReference>
<comment type="domain">
    <text evidence="8">The N-terminal domain determines nucleotide recognition and specific binding, while the C-terminal domain determines the specific binding to the target protein.</text>
</comment>
<accession>A0ABT1YJV9</accession>
<feature type="binding site" evidence="8">
    <location>
        <begin position="14"/>
        <end position="16"/>
    </location>
    <ligand>
        <name>GTP</name>
        <dbReference type="ChEBI" id="CHEBI:37565"/>
    </ligand>
</feature>
<dbReference type="PANTHER" id="PTHR19136">
    <property type="entry name" value="MOLYBDENUM COFACTOR GUANYLYLTRANSFERASE"/>
    <property type="match status" value="1"/>
</dbReference>
<comment type="similarity">
    <text evidence="8">Belongs to the MobA family.</text>
</comment>